<dbReference type="InterPro" id="IPR018060">
    <property type="entry name" value="HTH_AraC"/>
</dbReference>
<dbReference type="PROSITE" id="PS01124">
    <property type="entry name" value="HTH_ARAC_FAMILY_2"/>
    <property type="match status" value="1"/>
</dbReference>
<proteinExistence type="predicted"/>
<dbReference type="InterPro" id="IPR009057">
    <property type="entry name" value="Homeodomain-like_sf"/>
</dbReference>
<comment type="caution">
    <text evidence="5">The sequence shown here is derived from an EMBL/GenBank/DDBJ whole genome shotgun (WGS) entry which is preliminary data.</text>
</comment>
<evidence type="ECO:0000259" key="4">
    <source>
        <dbReference type="PROSITE" id="PS01124"/>
    </source>
</evidence>
<dbReference type="AlphaFoldDB" id="A0A939BFD4"/>
<dbReference type="GO" id="GO:0003700">
    <property type="term" value="F:DNA-binding transcription factor activity"/>
    <property type="evidence" value="ECO:0007669"/>
    <property type="project" value="InterPro"/>
</dbReference>
<organism evidence="5 6">
    <name type="scientific">Merdimmobilis hominis</name>
    <dbReference type="NCBI Taxonomy" id="2897707"/>
    <lineage>
        <taxon>Bacteria</taxon>
        <taxon>Bacillati</taxon>
        <taxon>Bacillota</taxon>
        <taxon>Clostridia</taxon>
        <taxon>Eubacteriales</taxon>
        <taxon>Oscillospiraceae</taxon>
        <taxon>Merdimmobilis</taxon>
    </lineage>
</organism>
<accession>A0A939BFD4</accession>
<dbReference type="EMBL" id="JACJKY010000022">
    <property type="protein sequence ID" value="MBM6921671.1"/>
    <property type="molecule type" value="Genomic_DNA"/>
</dbReference>
<dbReference type="Proteomes" id="UP000774750">
    <property type="component" value="Unassembled WGS sequence"/>
</dbReference>
<dbReference type="RefSeq" id="WP_204447826.1">
    <property type="nucleotide sequence ID" value="NZ_JACJKY010000022.1"/>
</dbReference>
<dbReference type="Gene3D" id="1.10.10.60">
    <property type="entry name" value="Homeodomain-like"/>
    <property type="match status" value="2"/>
</dbReference>
<keyword evidence="1" id="KW-0805">Transcription regulation</keyword>
<dbReference type="Pfam" id="PF12833">
    <property type="entry name" value="HTH_18"/>
    <property type="match status" value="1"/>
</dbReference>
<dbReference type="PANTHER" id="PTHR43280">
    <property type="entry name" value="ARAC-FAMILY TRANSCRIPTIONAL REGULATOR"/>
    <property type="match status" value="1"/>
</dbReference>
<evidence type="ECO:0000313" key="5">
    <source>
        <dbReference type="EMBL" id="MBM6921671.1"/>
    </source>
</evidence>
<reference evidence="5" key="2">
    <citation type="journal article" date="2021" name="Sci. Rep.">
        <title>The distribution of antibiotic resistance genes in chicken gut microbiota commensals.</title>
        <authorList>
            <person name="Juricova H."/>
            <person name="Matiasovicova J."/>
            <person name="Kubasova T."/>
            <person name="Cejkova D."/>
            <person name="Rychlik I."/>
        </authorList>
    </citation>
    <scope>NUCLEOTIDE SEQUENCE</scope>
    <source>
        <strain evidence="5">An559</strain>
    </source>
</reference>
<protein>
    <submittedName>
        <fullName evidence="5">AraC family transcriptional regulator</fullName>
    </submittedName>
</protein>
<evidence type="ECO:0000256" key="2">
    <source>
        <dbReference type="ARBA" id="ARBA00023125"/>
    </source>
</evidence>
<dbReference type="InterPro" id="IPR014710">
    <property type="entry name" value="RmlC-like_jellyroll"/>
</dbReference>
<keyword evidence="3" id="KW-0804">Transcription</keyword>
<dbReference type="SUPFAM" id="SSF51215">
    <property type="entry name" value="Regulatory protein AraC"/>
    <property type="match status" value="1"/>
</dbReference>
<evidence type="ECO:0000256" key="3">
    <source>
        <dbReference type="ARBA" id="ARBA00023163"/>
    </source>
</evidence>
<dbReference type="Gene3D" id="2.60.120.10">
    <property type="entry name" value="Jelly Rolls"/>
    <property type="match status" value="1"/>
</dbReference>
<sequence length="287" mass="32858">MEQALQMRGGFSIDTLRVEVPCSTHSHDFLELAYIKSGWALHTLNQCQKRLTAGDFMLVDFGEAHSYDDGSDDLTVINCLFQPAMIDPSLGHCRSFPLLLDSCVPGVGYAGAHFGNKLLHDDSGQILSLLERLSHEMHQQAIGYVPMLRILLMDLMIQLIRQMDIQTPCRPGVEVGWIVEQINQNAAAAHCLNEYAQRFQMRPEVLSRLFQRQMGETFSAYLRRKRIEQACRLLLETEKTIPQIAECCGYFDTKTFRETFHRITGTSPRAYRSQNRFRTVRSPIMRL</sequence>
<dbReference type="InterPro" id="IPR003313">
    <property type="entry name" value="AraC-bd"/>
</dbReference>
<dbReference type="SUPFAM" id="SSF46689">
    <property type="entry name" value="Homeodomain-like"/>
    <property type="match status" value="1"/>
</dbReference>
<reference evidence="5" key="1">
    <citation type="submission" date="2020-08" db="EMBL/GenBank/DDBJ databases">
        <authorList>
            <person name="Cejkova D."/>
            <person name="Kubasova T."/>
            <person name="Jahodarova E."/>
            <person name="Rychlik I."/>
        </authorList>
    </citation>
    <scope>NUCLEOTIDE SEQUENCE</scope>
    <source>
        <strain evidence="5">An559</strain>
    </source>
</reference>
<evidence type="ECO:0000256" key="1">
    <source>
        <dbReference type="ARBA" id="ARBA00023015"/>
    </source>
</evidence>
<dbReference type="GO" id="GO:0043565">
    <property type="term" value="F:sequence-specific DNA binding"/>
    <property type="evidence" value="ECO:0007669"/>
    <property type="project" value="InterPro"/>
</dbReference>
<keyword evidence="2" id="KW-0238">DNA-binding</keyword>
<dbReference type="Pfam" id="PF02311">
    <property type="entry name" value="AraC_binding"/>
    <property type="match status" value="1"/>
</dbReference>
<gene>
    <name evidence="5" type="ORF">H6A12_10970</name>
</gene>
<evidence type="ECO:0000313" key="6">
    <source>
        <dbReference type="Proteomes" id="UP000774750"/>
    </source>
</evidence>
<name>A0A939BFD4_9FIRM</name>
<feature type="domain" description="HTH araC/xylS-type" evidence="4">
    <location>
        <begin position="176"/>
        <end position="274"/>
    </location>
</feature>
<dbReference type="SMART" id="SM00342">
    <property type="entry name" value="HTH_ARAC"/>
    <property type="match status" value="1"/>
</dbReference>
<dbReference type="InterPro" id="IPR037923">
    <property type="entry name" value="HTH-like"/>
</dbReference>
<keyword evidence="6" id="KW-1185">Reference proteome</keyword>
<dbReference type="PANTHER" id="PTHR43280:SF28">
    <property type="entry name" value="HTH-TYPE TRANSCRIPTIONAL ACTIVATOR RHAS"/>
    <property type="match status" value="1"/>
</dbReference>